<dbReference type="EMBL" id="SSMC01000001">
    <property type="protein sequence ID" value="THD70028.1"/>
    <property type="molecule type" value="Genomic_DNA"/>
</dbReference>
<name>A0A4V3UYL4_9FLAO</name>
<dbReference type="OrthoDB" id="9800027at2"/>
<dbReference type="Proteomes" id="UP000305939">
    <property type="component" value="Unassembled WGS sequence"/>
</dbReference>
<proteinExistence type="predicted"/>
<accession>A0A4V3UYL4</accession>
<dbReference type="Gene3D" id="3.30.70.3090">
    <property type="entry name" value="ORF SCO4226, nickel-binding ferredoxin-like monomer"/>
    <property type="match status" value="1"/>
</dbReference>
<evidence type="ECO:0000313" key="1">
    <source>
        <dbReference type="EMBL" id="THD70028.1"/>
    </source>
</evidence>
<organism evidence="1 2">
    <name type="scientific">Robertkochia marina</name>
    <dbReference type="NCBI Taxonomy" id="1227945"/>
    <lineage>
        <taxon>Bacteria</taxon>
        <taxon>Pseudomonadati</taxon>
        <taxon>Bacteroidota</taxon>
        <taxon>Flavobacteriia</taxon>
        <taxon>Flavobacteriales</taxon>
        <taxon>Flavobacteriaceae</taxon>
        <taxon>Robertkochia</taxon>
    </lineage>
</organism>
<gene>
    <name evidence="1" type="ORF">E7Z59_04360</name>
</gene>
<protein>
    <submittedName>
        <fullName evidence="1">DUF4242 domain-containing protein</fullName>
    </submittedName>
</protein>
<sequence length="89" mass="9735">MKTYVIERNVEGIGNSSVADLQGVTKGSCGVLHEMGSADIQWVQSYFTGDKIYCIYKAKNKELIRKHAETLGVPADEINEVKSIVASSN</sequence>
<keyword evidence="2" id="KW-1185">Reference proteome</keyword>
<dbReference type="AlphaFoldDB" id="A0A4V3UYL4"/>
<evidence type="ECO:0000313" key="2">
    <source>
        <dbReference type="Proteomes" id="UP000305939"/>
    </source>
</evidence>
<dbReference type="InterPro" id="IPR025336">
    <property type="entry name" value="SCO4226-like"/>
</dbReference>
<reference evidence="1 2" key="1">
    <citation type="submission" date="2019-04" db="EMBL/GenBank/DDBJ databases">
        <title>Draft genome sequence of Robertkochia marina CC-AMO-30D.</title>
        <authorList>
            <person name="Hameed A."/>
            <person name="Lin S.-Y."/>
            <person name="Shahina M."/>
            <person name="Lai W.-A."/>
            <person name="Young C.-C."/>
        </authorList>
    </citation>
    <scope>NUCLEOTIDE SEQUENCE [LARGE SCALE GENOMIC DNA]</scope>
    <source>
        <strain evidence="1 2">CC-AMO-30D</strain>
    </source>
</reference>
<dbReference type="InterPro" id="IPR042557">
    <property type="entry name" value="SCO4226"/>
</dbReference>
<dbReference type="Pfam" id="PF14026">
    <property type="entry name" value="SCO4226-like"/>
    <property type="match status" value="1"/>
</dbReference>
<comment type="caution">
    <text evidence="1">The sequence shown here is derived from an EMBL/GenBank/DDBJ whole genome shotgun (WGS) entry which is preliminary data.</text>
</comment>